<sequence length="96" mass="10826">VQFSSLGINDGVDFDTYGSNAPIIDRLSIARGWVAFENVLSDENYMTKTNYDDLASSCIVKKLEYMACQKSHTVGRIAVEKETCMHMLEMQECNCM</sequence>
<evidence type="ECO:0000313" key="2">
    <source>
        <dbReference type="Proteomes" id="UP000824469"/>
    </source>
</evidence>
<proteinExistence type="predicted"/>
<protein>
    <submittedName>
        <fullName evidence="1">Uncharacterized protein</fullName>
    </submittedName>
</protein>
<dbReference type="Proteomes" id="UP000824469">
    <property type="component" value="Unassembled WGS sequence"/>
</dbReference>
<organism evidence="1 2">
    <name type="scientific">Taxus chinensis</name>
    <name type="common">Chinese yew</name>
    <name type="synonym">Taxus wallichiana var. chinensis</name>
    <dbReference type="NCBI Taxonomy" id="29808"/>
    <lineage>
        <taxon>Eukaryota</taxon>
        <taxon>Viridiplantae</taxon>
        <taxon>Streptophyta</taxon>
        <taxon>Embryophyta</taxon>
        <taxon>Tracheophyta</taxon>
        <taxon>Spermatophyta</taxon>
        <taxon>Pinopsida</taxon>
        <taxon>Pinidae</taxon>
        <taxon>Conifers II</taxon>
        <taxon>Cupressales</taxon>
        <taxon>Taxaceae</taxon>
        <taxon>Taxus</taxon>
    </lineage>
</organism>
<evidence type="ECO:0000313" key="1">
    <source>
        <dbReference type="EMBL" id="KAH9296379.1"/>
    </source>
</evidence>
<dbReference type="EMBL" id="JAHRHJ020000011">
    <property type="protein sequence ID" value="KAH9296379.1"/>
    <property type="molecule type" value="Genomic_DNA"/>
</dbReference>
<feature type="non-terminal residue" evidence="1">
    <location>
        <position position="96"/>
    </location>
</feature>
<dbReference type="AlphaFoldDB" id="A0AA38F8E5"/>
<accession>A0AA38F8E5</accession>
<reference evidence="1 2" key="1">
    <citation type="journal article" date="2021" name="Nat. Plants">
        <title>The Taxus genome provides insights into paclitaxel biosynthesis.</title>
        <authorList>
            <person name="Xiong X."/>
            <person name="Gou J."/>
            <person name="Liao Q."/>
            <person name="Li Y."/>
            <person name="Zhou Q."/>
            <person name="Bi G."/>
            <person name="Li C."/>
            <person name="Du R."/>
            <person name="Wang X."/>
            <person name="Sun T."/>
            <person name="Guo L."/>
            <person name="Liang H."/>
            <person name="Lu P."/>
            <person name="Wu Y."/>
            <person name="Zhang Z."/>
            <person name="Ro D.K."/>
            <person name="Shang Y."/>
            <person name="Huang S."/>
            <person name="Yan J."/>
        </authorList>
    </citation>
    <scope>NUCLEOTIDE SEQUENCE [LARGE SCALE GENOMIC DNA]</scope>
    <source>
        <strain evidence="1">Ta-2019</strain>
    </source>
</reference>
<keyword evidence="2" id="KW-1185">Reference proteome</keyword>
<name>A0AA38F8E5_TAXCH</name>
<gene>
    <name evidence="1" type="ORF">KI387_039967</name>
</gene>
<comment type="caution">
    <text evidence="1">The sequence shown here is derived from an EMBL/GenBank/DDBJ whole genome shotgun (WGS) entry which is preliminary data.</text>
</comment>
<feature type="non-terminal residue" evidence="1">
    <location>
        <position position="1"/>
    </location>
</feature>